<dbReference type="OrthoDB" id="2157530at2759"/>
<evidence type="ECO:0000313" key="2">
    <source>
        <dbReference type="Proteomes" id="UP001152049"/>
    </source>
</evidence>
<name>A0A9W8S0G5_9HYPO</name>
<gene>
    <name evidence="1" type="ORF">NW762_008057</name>
</gene>
<reference evidence="1" key="1">
    <citation type="submission" date="2022-09" db="EMBL/GenBank/DDBJ databases">
        <title>Fusarium specimens isolated from Avocado Roots.</title>
        <authorList>
            <person name="Stajich J."/>
            <person name="Roper C."/>
            <person name="Heimlech-Rivalta G."/>
        </authorList>
    </citation>
    <scope>NUCLEOTIDE SEQUENCE</scope>
    <source>
        <strain evidence="1">CF00136</strain>
    </source>
</reference>
<comment type="caution">
    <text evidence="1">The sequence shown here is derived from an EMBL/GenBank/DDBJ whole genome shotgun (WGS) entry which is preliminary data.</text>
</comment>
<dbReference type="Proteomes" id="UP001152049">
    <property type="component" value="Unassembled WGS sequence"/>
</dbReference>
<keyword evidence="2" id="KW-1185">Reference proteome</keyword>
<accession>A0A9W8S0G5</accession>
<dbReference type="AlphaFoldDB" id="A0A9W8S0G5"/>
<proteinExistence type="predicted"/>
<sequence length="175" mass="19648">MVFVGSIRKALDLSDFGVEKTTDAPLACDAIIGAIRSCREMVGLPADHESTEEPGRSKDTLFRQRILTDCNFHETQGYQQWKKNQGSRLGEQPTDTFHGGHAQSFFTLADGRFSLANFECSTQDAVFATVGGLSVYLVLRPYKTTEMWPDVEEWELRGPWRCVLDYVSVAPKSYV</sequence>
<organism evidence="1 2">
    <name type="scientific">Fusarium torreyae</name>
    <dbReference type="NCBI Taxonomy" id="1237075"/>
    <lineage>
        <taxon>Eukaryota</taxon>
        <taxon>Fungi</taxon>
        <taxon>Dikarya</taxon>
        <taxon>Ascomycota</taxon>
        <taxon>Pezizomycotina</taxon>
        <taxon>Sordariomycetes</taxon>
        <taxon>Hypocreomycetidae</taxon>
        <taxon>Hypocreales</taxon>
        <taxon>Nectriaceae</taxon>
        <taxon>Fusarium</taxon>
    </lineage>
</organism>
<protein>
    <submittedName>
        <fullName evidence="1">Uncharacterized protein</fullName>
    </submittedName>
</protein>
<dbReference type="EMBL" id="JAOQAZ010000015">
    <property type="protein sequence ID" value="KAJ4258969.1"/>
    <property type="molecule type" value="Genomic_DNA"/>
</dbReference>
<evidence type="ECO:0000313" key="1">
    <source>
        <dbReference type="EMBL" id="KAJ4258969.1"/>
    </source>
</evidence>